<evidence type="ECO:0000313" key="3">
    <source>
        <dbReference type="EMBL" id="KAJ3025589.1"/>
    </source>
</evidence>
<dbReference type="PROSITE" id="PS51651">
    <property type="entry name" value="DOCKER"/>
    <property type="match status" value="1"/>
</dbReference>
<dbReference type="GO" id="GO:0005886">
    <property type="term" value="C:plasma membrane"/>
    <property type="evidence" value="ECO:0007669"/>
    <property type="project" value="TreeGrafter"/>
</dbReference>
<gene>
    <name evidence="3" type="ORF">HK097_006652</name>
</gene>
<feature type="non-terminal residue" evidence="3">
    <location>
        <position position="236"/>
    </location>
</feature>
<dbReference type="GO" id="GO:0005737">
    <property type="term" value="C:cytoplasm"/>
    <property type="evidence" value="ECO:0007669"/>
    <property type="project" value="TreeGrafter"/>
</dbReference>
<dbReference type="EMBL" id="JADGJD010003114">
    <property type="protein sequence ID" value="KAJ3025589.1"/>
    <property type="molecule type" value="Genomic_DNA"/>
</dbReference>
<protein>
    <recommendedName>
        <fullName evidence="2">DOCKER domain-containing protein</fullName>
    </recommendedName>
</protein>
<evidence type="ECO:0000256" key="1">
    <source>
        <dbReference type="PROSITE-ProRule" id="PRU00984"/>
    </source>
</evidence>
<evidence type="ECO:0000259" key="2">
    <source>
        <dbReference type="PROSITE" id="PS51651"/>
    </source>
</evidence>
<accession>A0AAD5S184</accession>
<dbReference type="Gene3D" id="1.25.40.410">
    <property type="match status" value="1"/>
</dbReference>
<dbReference type="GO" id="GO:0007264">
    <property type="term" value="P:small GTPase-mediated signal transduction"/>
    <property type="evidence" value="ECO:0007669"/>
    <property type="project" value="InterPro"/>
</dbReference>
<organism evidence="3 4">
    <name type="scientific">Rhizophlyctis rosea</name>
    <dbReference type="NCBI Taxonomy" id="64517"/>
    <lineage>
        <taxon>Eukaryota</taxon>
        <taxon>Fungi</taxon>
        <taxon>Fungi incertae sedis</taxon>
        <taxon>Chytridiomycota</taxon>
        <taxon>Chytridiomycota incertae sedis</taxon>
        <taxon>Chytridiomycetes</taxon>
        <taxon>Rhizophlyctidales</taxon>
        <taxon>Rhizophlyctidaceae</taxon>
        <taxon>Rhizophlyctis</taxon>
    </lineage>
</organism>
<dbReference type="GO" id="GO:0031267">
    <property type="term" value="F:small GTPase binding"/>
    <property type="evidence" value="ECO:0007669"/>
    <property type="project" value="TreeGrafter"/>
</dbReference>
<dbReference type="InterPro" id="IPR027357">
    <property type="entry name" value="DOCKER_dom"/>
</dbReference>
<dbReference type="Proteomes" id="UP001212841">
    <property type="component" value="Unassembled WGS sequence"/>
</dbReference>
<feature type="domain" description="DOCKER" evidence="2">
    <location>
        <begin position="91"/>
        <end position="236"/>
    </location>
</feature>
<comment type="caution">
    <text evidence="3">The sequence shown here is derived from an EMBL/GenBank/DDBJ whole genome shotgun (WGS) entry which is preliminary data.</text>
</comment>
<comment type="similarity">
    <text evidence="1">Belongs to the DOCK family.</text>
</comment>
<proteinExistence type="inferred from homology"/>
<dbReference type="InterPro" id="IPR043161">
    <property type="entry name" value="DOCK_C_lobe_A"/>
</dbReference>
<evidence type="ECO:0000313" key="4">
    <source>
        <dbReference type="Proteomes" id="UP001212841"/>
    </source>
</evidence>
<dbReference type="AlphaFoldDB" id="A0AAD5S184"/>
<dbReference type="GO" id="GO:0005085">
    <property type="term" value="F:guanyl-nucleotide exchange factor activity"/>
    <property type="evidence" value="ECO:0007669"/>
    <property type="project" value="InterPro"/>
</dbReference>
<keyword evidence="4" id="KW-1185">Reference proteome</keyword>
<dbReference type="PANTHER" id="PTHR45653:SF10">
    <property type="entry name" value="MYOBLAST CITY, ISOFORM B"/>
    <property type="match status" value="1"/>
</dbReference>
<dbReference type="InterPro" id="IPR026791">
    <property type="entry name" value="DOCK"/>
</dbReference>
<reference evidence="3" key="1">
    <citation type="submission" date="2020-05" db="EMBL/GenBank/DDBJ databases">
        <title>Phylogenomic resolution of chytrid fungi.</title>
        <authorList>
            <person name="Stajich J.E."/>
            <person name="Amses K."/>
            <person name="Simmons R."/>
            <person name="Seto K."/>
            <person name="Myers J."/>
            <person name="Bonds A."/>
            <person name="Quandt C.A."/>
            <person name="Barry K."/>
            <person name="Liu P."/>
            <person name="Grigoriev I."/>
            <person name="Longcore J.E."/>
            <person name="James T.Y."/>
        </authorList>
    </citation>
    <scope>NUCLEOTIDE SEQUENCE</scope>
    <source>
        <strain evidence="3">JEL0318</strain>
    </source>
</reference>
<name>A0AAD5S184_9FUNG</name>
<sequence>MEREWDSVGNVERVEGECVEWVARRVDEEGGAERSGEGARFLIRALGERFARGSGEGSEFETKGAAFVRRLEEFLEGAVRVRVGSGVESRERGDEDDDERVDAIVGMMRVLKRMGRWGIYAKLAREVVEGWVGRGMWVEAGLAVRMAGEGNGREREGDEEAWMWKETWVEKCVDMFDRGGAWERAVEMCAVLKEGYMRRGEVGELARVLRREAEMWEKVGGVERYPVAYYRVGFLG</sequence>
<dbReference type="PANTHER" id="PTHR45653">
    <property type="entry name" value="DEDICATOR OF CYTOKINESIS"/>
    <property type="match status" value="1"/>
</dbReference>